<dbReference type="Proteomes" id="UP001140217">
    <property type="component" value="Unassembled WGS sequence"/>
</dbReference>
<organism evidence="5 6">
    <name type="scientific">Coemansia javaensis</name>
    <dbReference type="NCBI Taxonomy" id="2761396"/>
    <lineage>
        <taxon>Eukaryota</taxon>
        <taxon>Fungi</taxon>
        <taxon>Fungi incertae sedis</taxon>
        <taxon>Zoopagomycota</taxon>
        <taxon>Kickxellomycotina</taxon>
        <taxon>Kickxellomycetes</taxon>
        <taxon>Kickxellales</taxon>
        <taxon>Kickxellaceae</taxon>
        <taxon>Coemansia</taxon>
    </lineage>
</organism>
<name>A0A9W8HIV9_9FUNG</name>
<reference evidence="5" key="1">
    <citation type="submission" date="2022-07" db="EMBL/GenBank/DDBJ databases">
        <title>Phylogenomic reconstructions and comparative analyses of Kickxellomycotina fungi.</title>
        <authorList>
            <person name="Reynolds N.K."/>
            <person name="Stajich J.E."/>
            <person name="Barry K."/>
            <person name="Grigoriev I.V."/>
            <person name="Crous P."/>
            <person name="Smith M.E."/>
        </authorList>
    </citation>
    <scope>NUCLEOTIDE SEQUENCE</scope>
    <source>
        <strain evidence="5">NBRC 105414</strain>
    </source>
</reference>
<dbReference type="GO" id="GO:0005737">
    <property type="term" value="C:cytoplasm"/>
    <property type="evidence" value="ECO:0007669"/>
    <property type="project" value="UniProtKB-ARBA"/>
</dbReference>
<evidence type="ECO:0000256" key="2">
    <source>
        <dbReference type="ARBA" id="ARBA00013807"/>
    </source>
</evidence>
<proteinExistence type="inferred from homology"/>
<evidence type="ECO:0000256" key="3">
    <source>
        <dbReference type="ARBA" id="ARBA00023054"/>
    </source>
</evidence>
<dbReference type="EMBL" id="JANBUL010000005">
    <property type="protein sequence ID" value="KAJ2786009.1"/>
    <property type="molecule type" value="Genomic_DNA"/>
</dbReference>
<sequence length="382" mass="40713">MQCGICRAAAGRGYCGACVGDRVRQHEWLAAAVERGRERGREEGSSGGRWWWDEAGQRRLCECQGARRRAEALRARIRAREQQIAAARRVRGELEAQAARRRAEAAERARGAAAQRLAQAAGDAGDAARRARAQQQRARAALRSDRRVLAAALCDVAGLRLAGDDAQARRLFGLAWPAAGDWARRPDAYVSACASHCAQVLSVLAHYLHLRLPFAVARRGAALHIRPAWRPAAEAALATAGPATRPAFAVGLAMLLYNVAFLCHRQGVAVPAARAVDPVANLRRAVLALAAPAPPRPPPPFALDLYAVVGEVLRLYAAAAPALRPQVHDVLRRLRLCDDAIAAADADADADAAAAAAADANDDDAVTTVDDDHEDDAGWAII</sequence>
<protein>
    <recommendedName>
        <fullName evidence="2">Autophagy-related protein 14</fullName>
    </recommendedName>
</protein>
<evidence type="ECO:0000256" key="4">
    <source>
        <dbReference type="SAM" id="Coils"/>
    </source>
</evidence>
<comment type="similarity">
    <text evidence="1">Belongs to the ATG14 family.</text>
</comment>
<dbReference type="OrthoDB" id="16772at2759"/>
<gene>
    <name evidence="5" type="ORF">H4R18_000224</name>
</gene>
<dbReference type="GO" id="GO:0032991">
    <property type="term" value="C:protein-containing complex"/>
    <property type="evidence" value="ECO:0007669"/>
    <property type="project" value="UniProtKB-ARBA"/>
</dbReference>
<comment type="caution">
    <text evidence="5">The sequence shown here is derived from an EMBL/GenBank/DDBJ whole genome shotgun (WGS) entry which is preliminary data.</text>
</comment>
<dbReference type="InterPro" id="IPR018791">
    <property type="entry name" value="UV_resistance/autophagy_Atg14"/>
</dbReference>
<keyword evidence="3 4" id="KW-0175">Coiled coil</keyword>
<feature type="coiled-coil region" evidence="4">
    <location>
        <begin position="63"/>
        <end position="116"/>
    </location>
</feature>
<evidence type="ECO:0000313" key="5">
    <source>
        <dbReference type="EMBL" id="KAJ2786009.1"/>
    </source>
</evidence>
<keyword evidence="6" id="KW-1185">Reference proteome</keyword>
<accession>A0A9W8HIV9</accession>
<dbReference type="AlphaFoldDB" id="A0A9W8HIV9"/>
<dbReference type="Pfam" id="PF10186">
    <property type="entry name" value="ATG14"/>
    <property type="match status" value="1"/>
</dbReference>
<evidence type="ECO:0000313" key="6">
    <source>
        <dbReference type="Proteomes" id="UP001140217"/>
    </source>
</evidence>
<evidence type="ECO:0000256" key="1">
    <source>
        <dbReference type="ARBA" id="ARBA00009574"/>
    </source>
</evidence>